<sequence length="458" mass="49889">MMQPAFMRTSADPAASASQLLQYQFPLQTLLWCQSLSCLAVLKISRMTATSSACMKLLVVVTLLACINVASAASVDVRPLALNAERTDASSPRFLRANVVEERKLAVSLPGLEQAASGTKSWAAKIVQKLQLKWWQLRKKSPNDVFTKLKLDKTGGNLFENAGFSKWAAYVTKNSKEAPEMAIFSTLALHYTDDALAKMLLAAKDVEGTKALATKLEGLQLTNWVQAGKSPDDVFKILMLDQAGAKVFDNPQFVRWTDFVAKANTKNSDVAMYVTLGTHYSDDALAAMFAAAKDVGSTKALATKLEGIQLTNWANAEKSTDNVFNALKLDKTGEKLFESPALSTWTSYVAKTQKDPDAIMVALLKESYGDVALSKMIASATKAASTEKLATDLRSVQFKNWAAQGRTPEHVNTMLKVATNSDDLTKKVSRDYEKFYGKLKVTDTAANRPAGNGIRIDG</sequence>
<dbReference type="Pfam" id="PF16810">
    <property type="entry name" value="RXLR"/>
    <property type="match status" value="1"/>
</dbReference>
<dbReference type="InterPro" id="IPR031825">
    <property type="entry name" value="RXLR"/>
</dbReference>
<dbReference type="EMBL" id="JAGDFM010000132">
    <property type="protein sequence ID" value="KAG7385021.1"/>
    <property type="molecule type" value="Genomic_DNA"/>
</dbReference>
<accession>A0A8T1VUW8</accession>
<evidence type="ECO:0000313" key="9">
    <source>
        <dbReference type="Proteomes" id="UP000694044"/>
    </source>
</evidence>
<comment type="caution">
    <text evidence="8">The sequence shown here is derived from an EMBL/GenBank/DDBJ whole genome shotgun (WGS) entry which is preliminary data.</text>
</comment>
<protein>
    <recommendedName>
        <fullName evidence="7">RxLR effector PexRD54 WY domain-containing protein</fullName>
    </recommendedName>
</protein>
<gene>
    <name evidence="8" type="ORF">PHYPSEUDO_002033</name>
</gene>
<keyword evidence="4" id="KW-0964">Secreted</keyword>
<keyword evidence="9" id="KW-1185">Reference proteome</keyword>
<dbReference type="Proteomes" id="UP000694044">
    <property type="component" value="Unassembled WGS sequence"/>
</dbReference>
<dbReference type="AlphaFoldDB" id="A0A8T1VUW8"/>
<feature type="domain" description="RxLR effector PexRD54 WY" evidence="7">
    <location>
        <begin position="220"/>
        <end position="260"/>
    </location>
</feature>
<dbReference type="Pfam" id="PF22748">
    <property type="entry name" value="PexRD54_WY"/>
    <property type="match status" value="2"/>
</dbReference>
<keyword evidence="5" id="KW-0732">Signal</keyword>
<evidence type="ECO:0000256" key="3">
    <source>
        <dbReference type="ARBA" id="ARBA00010400"/>
    </source>
</evidence>
<comment type="subcellular location">
    <subcellularLocation>
        <location evidence="1">Host cell</location>
    </subcellularLocation>
    <subcellularLocation>
        <location evidence="2">Secreted</location>
    </subcellularLocation>
</comment>
<dbReference type="GO" id="GO:0043657">
    <property type="term" value="C:host cell"/>
    <property type="evidence" value="ECO:0007669"/>
    <property type="project" value="UniProtKB-SubCell"/>
</dbReference>
<evidence type="ECO:0000313" key="8">
    <source>
        <dbReference type="EMBL" id="KAG7385021.1"/>
    </source>
</evidence>
<evidence type="ECO:0000256" key="2">
    <source>
        <dbReference type="ARBA" id="ARBA00004613"/>
    </source>
</evidence>
<dbReference type="OrthoDB" id="98185at2759"/>
<comment type="similarity">
    <text evidence="3">Belongs to the RxLR effector family.</text>
</comment>
<proteinExistence type="inferred from homology"/>
<evidence type="ECO:0000256" key="4">
    <source>
        <dbReference type="ARBA" id="ARBA00022525"/>
    </source>
</evidence>
<name>A0A8T1VUW8_9STRA</name>
<evidence type="ECO:0000259" key="7">
    <source>
        <dbReference type="Pfam" id="PF22748"/>
    </source>
</evidence>
<reference evidence="8" key="1">
    <citation type="submission" date="2021-02" db="EMBL/GenBank/DDBJ databases">
        <authorList>
            <person name="Palmer J.M."/>
        </authorList>
    </citation>
    <scope>NUCLEOTIDE SEQUENCE</scope>
    <source>
        <strain evidence="8">SCRP734</strain>
    </source>
</reference>
<feature type="domain" description="RxLR effector PexRD54 WY" evidence="7">
    <location>
        <begin position="310"/>
        <end position="349"/>
    </location>
</feature>
<dbReference type="InterPro" id="IPR054463">
    <property type="entry name" value="PexRD54_WY"/>
</dbReference>
<organism evidence="8 9">
    <name type="scientific">Phytophthora pseudosyringae</name>
    <dbReference type="NCBI Taxonomy" id="221518"/>
    <lineage>
        <taxon>Eukaryota</taxon>
        <taxon>Sar</taxon>
        <taxon>Stramenopiles</taxon>
        <taxon>Oomycota</taxon>
        <taxon>Peronosporomycetes</taxon>
        <taxon>Peronosporales</taxon>
        <taxon>Peronosporaceae</taxon>
        <taxon>Phytophthora</taxon>
    </lineage>
</organism>
<evidence type="ECO:0000256" key="1">
    <source>
        <dbReference type="ARBA" id="ARBA00004340"/>
    </source>
</evidence>
<evidence type="ECO:0000256" key="5">
    <source>
        <dbReference type="ARBA" id="ARBA00022729"/>
    </source>
</evidence>
<evidence type="ECO:0000256" key="6">
    <source>
        <dbReference type="ARBA" id="ARBA00023026"/>
    </source>
</evidence>
<dbReference type="GO" id="GO:0005576">
    <property type="term" value="C:extracellular region"/>
    <property type="evidence" value="ECO:0007669"/>
    <property type="project" value="UniProtKB-SubCell"/>
</dbReference>
<keyword evidence="6" id="KW-0843">Virulence</keyword>